<dbReference type="InterPro" id="IPR036390">
    <property type="entry name" value="WH_DNA-bd_sf"/>
</dbReference>
<keyword evidence="3" id="KW-0238">DNA-binding</keyword>
<dbReference type="PANTHER" id="PTHR30537:SF5">
    <property type="entry name" value="HTH-TYPE TRANSCRIPTIONAL ACTIVATOR TTDR-RELATED"/>
    <property type="match status" value="1"/>
</dbReference>
<evidence type="ECO:0000256" key="3">
    <source>
        <dbReference type="ARBA" id="ARBA00023125"/>
    </source>
</evidence>
<organism evidence="6 7">
    <name type="scientific">Caballeronia pedi</name>
    <dbReference type="NCBI Taxonomy" id="1777141"/>
    <lineage>
        <taxon>Bacteria</taxon>
        <taxon>Pseudomonadati</taxon>
        <taxon>Pseudomonadota</taxon>
        <taxon>Betaproteobacteria</taxon>
        <taxon>Burkholderiales</taxon>
        <taxon>Burkholderiaceae</taxon>
        <taxon>Caballeronia</taxon>
    </lineage>
</organism>
<dbReference type="RefSeq" id="WP_061175832.1">
    <property type="nucleotide sequence ID" value="NZ_FCOE02000009.1"/>
</dbReference>
<dbReference type="InterPro" id="IPR036388">
    <property type="entry name" value="WH-like_DNA-bd_sf"/>
</dbReference>
<dbReference type="GO" id="GO:0006351">
    <property type="term" value="P:DNA-templated transcription"/>
    <property type="evidence" value="ECO:0007669"/>
    <property type="project" value="TreeGrafter"/>
</dbReference>
<dbReference type="SUPFAM" id="SSF46785">
    <property type="entry name" value="Winged helix' DNA-binding domain"/>
    <property type="match status" value="1"/>
</dbReference>
<keyword evidence="2" id="KW-0805">Transcription regulation</keyword>
<keyword evidence="7" id="KW-1185">Reference proteome</keyword>
<dbReference type="Pfam" id="PF00126">
    <property type="entry name" value="HTH_1"/>
    <property type="match status" value="1"/>
</dbReference>
<dbReference type="CDD" id="cd08422">
    <property type="entry name" value="PBP2_CrgA_like"/>
    <property type="match status" value="1"/>
</dbReference>
<reference evidence="6" key="1">
    <citation type="submission" date="2016-01" db="EMBL/GenBank/DDBJ databases">
        <authorList>
            <person name="Peeters C."/>
        </authorList>
    </citation>
    <scope>NUCLEOTIDE SEQUENCE [LARGE SCALE GENOMIC DNA]</scope>
    <source>
        <strain evidence="6">LMG 29323</strain>
    </source>
</reference>
<comment type="caution">
    <text evidence="6">The sequence shown here is derived from an EMBL/GenBank/DDBJ whole genome shotgun (WGS) entry which is preliminary data.</text>
</comment>
<proteinExistence type="inferred from homology"/>
<protein>
    <submittedName>
        <fullName evidence="6">LysR family transcriptional regulator</fullName>
    </submittedName>
</protein>
<dbReference type="Pfam" id="PF03466">
    <property type="entry name" value="LysR_substrate"/>
    <property type="match status" value="1"/>
</dbReference>
<accession>A0A158BCA9</accession>
<dbReference type="AlphaFoldDB" id="A0A158BCA9"/>
<evidence type="ECO:0000256" key="1">
    <source>
        <dbReference type="ARBA" id="ARBA00009437"/>
    </source>
</evidence>
<evidence type="ECO:0000256" key="2">
    <source>
        <dbReference type="ARBA" id="ARBA00023015"/>
    </source>
</evidence>
<evidence type="ECO:0000259" key="5">
    <source>
        <dbReference type="PROSITE" id="PS50931"/>
    </source>
</evidence>
<dbReference type="InterPro" id="IPR000847">
    <property type="entry name" value="LysR_HTH_N"/>
</dbReference>
<dbReference type="InterPro" id="IPR058163">
    <property type="entry name" value="LysR-type_TF_proteobact-type"/>
</dbReference>
<gene>
    <name evidence="6" type="ORF">AWB80_03340</name>
</gene>
<dbReference type="EMBL" id="FCOE02000009">
    <property type="protein sequence ID" value="SAK67725.1"/>
    <property type="molecule type" value="Genomic_DNA"/>
</dbReference>
<comment type="similarity">
    <text evidence="1">Belongs to the LysR transcriptional regulatory family.</text>
</comment>
<dbReference type="Gene3D" id="3.40.190.290">
    <property type="match status" value="1"/>
</dbReference>
<keyword evidence="4" id="KW-0804">Transcription</keyword>
<sequence length="299" mass="33060">MNLIESMRIYVRVVERASISDAARDLEIGQSTVSERIERLEKFVGCRLLLRSARAFSCTPEGQTFYERSKTILQAASEAISEISGDQQLANGITRIAAPHCFGETILPHLIEYFRSNFPPTPLSLTLNDRVVDLVTEGVDISFRTGPLGEGAFIAYPLGKVNRLLVASPAYVEKYGPIESPGDLASHTLISFNNPADQLAMISDSGVVENIPFPSDIKTSHWRPAFEMVRMGMGIGAFEEYACTEALEKGDIVKLLPGFKIVPLDMNLLIQAQRPVPQRVRTIVSILRNVVPNFLPRTL</sequence>
<dbReference type="Proteomes" id="UP000054911">
    <property type="component" value="Unassembled WGS sequence"/>
</dbReference>
<dbReference type="InterPro" id="IPR005119">
    <property type="entry name" value="LysR_subst-bd"/>
</dbReference>
<dbReference type="FunFam" id="1.10.10.10:FF:000001">
    <property type="entry name" value="LysR family transcriptional regulator"/>
    <property type="match status" value="1"/>
</dbReference>
<evidence type="ECO:0000313" key="6">
    <source>
        <dbReference type="EMBL" id="SAK67725.1"/>
    </source>
</evidence>
<name>A0A158BCA9_9BURK</name>
<dbReference type="SUPFAM" id="SSF53850">
    <property type="entry name" value="Periplasmic binding protein-like II"/>
    <property type="match status" value="1"/>
</dbReference>
<dbReference type="OrthoDB" id="8885940at2"/>
<dbReference type="PROSITE" id="PS50931">
    <property type="entry name" value="HTH_LYSR"/>
    <property type="match status" value="1"/>
</dbReference>
<evidence type="ECO:0000313" key="7">
    <source>
        <dbReference type="Proteomes" id="UP000054911"/>
    </source>
</evidence>
<dbReference type="GO" id="GO:0003700">
    <property type="term" value="F:DNA-binding transcription factor activity"/>
    <property type="evidence" value="ECO:0007669"/>
    <property type="project" value="InterPro"/>
</dbReference>
<dbReference type="PANTHER" id="PTHR30537">
    <property type="entry name" value="HTH-TYPE TRANSCRIPTIONAL REGULATOR"/>
    <property type="match status" value="1"/>
</dbReference>
<dbReference type="STRING" id="1777141.AWB80_03340"/>
<evidence type="ECO:0000256" key="4">
    <source>
        <dbReference type="ARBA" id="ARBA00023163"/>
    </source>
</evidence>
<dbReference type="GO" id="GO:0043565">
    <property type="term" value="F:sequence-specific DNA binding"/>
    <property type="evidence" value="ECO:0007669"/>
    <property type="project" value="TreeGrafter"/>
</dbReference>
<feature type="domain" description="HTH lysR-type" evidence="5">
    <location>
        <begin position="1"/>
        <end position="59"/>
    </location>
</feature>
<dbReference type="Gene3D" id="1.10.10.10">
    <property type="entry name" value="Winged helix-like DNA-binding domain superfamily/Winged helix DNA-binding domain"/>
    <property type="match status" value="1"/>
</dbReference>